<reference evidence="1 2" key="1">
    <citation type="submission" date="2020-02" db="EMBL/GenBank/DDBJ databases">
        <authorList>
            <person name="Hogendoorn C."/>
        </authorList>
    </citation>
    <scope>NUCLEOTIDE SEQUENCE [LARGE SCALE GENOMIC DNA]</scope>
    <source>
        <strain evidence="1">METHB21</strain>
    </source>
</reference>
<gene>
    <name evidence="1" type="ORF">METHB2_130021</name>
</gene>
<dbReference type="Proteomes" id="UP000494216">
    <property type="component" value="Unassembled WGS sequence"/>
</dbReference>
<organism evidence="1 2">
    <name type="scientific">Candidatus Methylobacter favarea</name>
    <dbReference type="NCBI Taxonomy" id="2707345"/>
    <lineage>
        <taxon>Bacteria</taxon>
        <taxon>Pseudomonadati</taxon>
        <taxon>Pseudomonadota</taxon>
        <taxon>Gammaproteobacteria</taxon>
        <taxon>Methylococcales</taxon>
        <taxon>Methylococcaceae</taxon>
        <taxon>Methylobacter</taxon>
    </lineage>
</organism>
<keyword evidence="2" id="KW-1185">Reference proteome</keyword>
<evidence type="ECO:0000313" key="1">
    <source>
        <dbReference type="EMBL" id="CAA9889756.1"/>
    </source>
</evidence>
<proteinExistence type="predicted"/>
<evidence type="ECO:0000313" key="2">
    <source>
        <dbReference type="Proteomes" id="UP000494216"/>
    </source>
</evidence>
<accession>A0A8S0Y982</accession>
<comment type="caution">
    <text evidence="1">The sequence shown here is derived from an EMBL/GenBank/DDBJ whole genome shotgun (WGS) entry which is preliminary data.</text>
</comment>
<sequence>MFINQVENLGEIYETGTGTFYHQDSSVWLIARLPMRR</sequence>
<protein>
    <submittedName>
        <fullName evidence="1">Uncharacterized protein</fullName>
    </submittedName>
</protein>
<dbReference type="AlphaFoldDB" id="A0A8S0Y982"/>
<dbReference type="EMBL" id="CADCXN010000035">
    <property type="protein sequence ID" value="CAA9889756.1"/>
    <property type="molecule type" value="Genomic_DNA"/>
</dbReference>
<name>A0A8S0Y982_9GAMM</name>